<dbReference type="Pfam" id="PF07977">
    <property type="entry name" value="FabA"/>
    <property type="match status" value="1"/>
</dbReference>
<comment type="similarity">
    <text evidence="1">Belongs to the thioester dehydratase family. FabZ subfamily.</text>
</comment>
<dbReference type="Gene3D" id="3.10.129.10">
    <property type="entry name" value="Hotdog Thioesterase"/>
    <property type="match status" value="1"/>
</dbReference>
<dbReference type="PANTHER" id="PTHR30272">
    <property type="entry name" value="3-HYDROXYACYL-[ACYL-CARRIER-PROTEIN] DEHYDRATASE"/>
    <property type="match status" value="1"/>
</dbReference>
<evidence type="ECO:0000256" key="1">
    <source>
        <dbReference type="ARBA" id="ARBA00009174"/>
    </source>
</evidence>
<gene>
    <name evidence="3" type="ORF">B9T62_36470</name>
</gene>
<protein>
    <recommendedName>
        <fullName evidence="5">Beta-hydroxyacyl-ACP dehydratase</fullName>
    </recommendedName>
</protein>
<proteinExistence type="inferred from homology"/>
<dbReference type="AlphaFoldDB" id="A0A2Z2KHL5"/>
<dbReference type="SUPFAM" id="SSF54637">
    <property type="entry name" value="Thioesterase/thiol ester dehydrase-isomerase"/>
    <property type="match status" value="1"/>
</dbReference>
<evidence type="ECO:0008006" key="5">
    <source>
        <dbReference type="Google" id="ProtNLM"/>
    </source>
</evidence>
<dbReference type="CDD" id="cd01288">
    <property type="entry name" value="FabZ"/>
    <property type="match status" value="1"/>
</dbReference>
<dbReference type="InterPro" id="IPR013114">
    <property type="entry name" value="FabA_FabZ"/>
</dbReference>
<evidence type="ECO:0000313" key="3">
    <source>
        <dbReference type="EMBL" id="ASA25744.1"/>
    </source>
</evidence>
<evidence type="ECO:0000313" key="4">
    <source>
        <dbReference type="Proteomes" id="UP000249890"/>
    </source>
</evidence>
<accession>A0A2Z2KHL5</accession>
<dbReference type="EMBL" id="CP021780">
    <property type="protein sequence ID" value="ASA25744.1"/>
    <property type="molecule type" value="Genomic_DNA"/>
</dbReference>
<evidence type="ECO:0000256" key="2">
    <source>
        <dbReference type="ARBA" id="ARBA00023239"/>
    </source>
</evidence>
<dbReference type="PANTHER" id="PTHR30272:SF1">
    <property type="entry name" value="3-HYDROXYACYL-[ACYL-CARRIER-PROTEIN] DEHYDRATASE"/>
    <property type="match status" value="1"/>
</dbReference>
<dbReference type="KEGG" id="pdh:B9T62_36470"/>
<keyword evidence="2" id="KW-0456">Lyase</keyword>
<name>A0A2Z2KHL5_9BACL</name>
<dbReference type="RefSeq" id="WP_087919705.1">
    <property type="nucleotide sequence ID" value="NZ_CP021780.1"/>
</dbReference>
<organism evidence="3 4">
    <name type="scientific">Paenibacillus donghaensis</name>
    <dbReference type="NCBI Taxonomy" id="414771"/>
    <lineage>
        <taxon>Bacteria</taxon>
        <taxon>Bacillati</taxon>
        <taxon>Bacillota</taxon>
        <taxon>Bacilli</taxon>
        <taxon>Bacillales</taxon>
        <taxon>Paenibacillaceae</taxon>
        <taxon>Paenibacillus</taxon>
    </lineage>
</organism>
<dbReference type="OrthoDB" id="9772788at2"/>
<reference evidence="3 4" key="1">
    <citation type="submission" date="2017-06" db="EMBL/GenBank/DDBJ databases">
        <title>Complete genome sequence of Paenibacillus donghaensis KCTC 13049T isolated from East Sea sediment, South Korea.</title>
        <authorList>
            <person name="Jung B.K."/>
            <person name="Hong S.-J."/>
            <person name="Shin J.-H."/>
        </authorList>
    </citation>
    <scope>NUCLEOTIDE SEQUENCE [LARGE SCALE GENOMIC DNA]</scope>
    <source>
        <strain evidence="3 4">KCTC 13049</strain>
    </source>
</reference>
<dbReference type="InterPro" id="IPR029069">
    <property type="entry name" value="HotDog_dom_sf"/>
</dbReference>
<dbReference type="Proteomes" id="UP000249890">
    <property type="component" value="Chromosome"/>
</dbReference>
<sequence length="148" mass="16986">MEENITLNLMEQDGILKLIPHRSPFLFVDNIVGFTQEQIVCEKLFRGDEQFFIGHFPGNPIVPGVILIETLAQAAAVLNAIRWNKSQEGYLMKVNHFTFRKFVLPDQLLRIQVKHVRKISKSDVFSGEIYRNEQLVAEGSITVVMKED</sequence>
<keyword evidence="4" id="KW-1185">Reference proteome</keyword>
<dbReference type="GO" id="GO:0016829">
    <property type="term" value="F:lyase activity"/>
    <property type="evidence" value="ECO:0007669"/>
    <property type="project" value="UniProtKB-KW"/>
</dbReference>